<name>A0A401GV72_9APHY</name>
<gene>
    <name evidence="2" type="ORF">SCP_0806200</name>
</gene>
<dbReference type="OrthoDB" id="2804759at2759"/>
<organism evidence="2 3">
    <name type="scientific">Sparassis crispa</name>
    <dbReference type="NCBI Taxonomy" id="139825"/>
    <lineage>
        <taxon>Eukaryota</taxon>
        <taxon>Fungi</taxon>
        <taxon>Dikarya</taxon>
        <taxon>Basidiomycota</taxon>
        <taxon>Agaricomycotina</taxon>
        <taxon>Agaricomycetes</taxon>
        <taxon>Polyporales</taxon>
        <taxon>Sparassidaceae</taxon>
        <taxon>Sparassis</taxon>
    </lineage>
</organism>
<proteinExistence type="predicted"/>
<feature type="compositionally biased region" description="Basic and acidic residues" evidence="1">
    <location>
        <begin position="837"/>
        <end position="846"/>
    </location>
</feature>
<feature type="region of interest" description="Disordered" evidence="1">
    <location>
        <begin position="818"/>
        <end position="868"/>
    </location>
</feature>
<feature type="compositionally biased region" description="Polar residues" evidence="1">
    <location>
        <begin position="192"/>
        <end position="209"/>
    </location>
</feature>
<keyword evidence="3" id="KW-1185">Reference proteome</keyword>
<protein>
    <recommendedName>
        <fullName evidence="4">Homeobox domain-containing protein</fullName>
    </recommendedName>
</protein>
<dbReference type="GeneID" id="38783013"/>
<feature type="region of interest" description="Disordered" evidence="1">
    <location>
        <begin position="192"/>
        <end position="260"/>
    </location>
</feature>
<evidence type="ECO:0000313" key="2">
    <source>
        <dbReference type="EMBL" id="GBE86096.1"/>
    </source>
</evidence>
<feature type="region of interest" description="Disordered" evidence="1">
    <location>
        <begin position="513"/>
        <end position="547"/>
    </location>
</feature>
<evidence type="ECO:0000313" key="3">
    <source>
        <dbReference type="Proteomes" id="UP000287166"/>
    </source>
</evidence>
<feature type="compositionally biased region" description="Low complexity" evidence="1">
    <location>
        <begin position="638"/>
        <end position="650"/>
    </location>
</feature>
<reference evidence="2 3" key="1">
    <citation type="journal article" date="2018" name="Sci. Rep.">
        <title>Genome sequence of the cauliflower mushroom Sparassis crispa (Hanabiratake) and its association with beneficial usage.</title>
        <authorList>
            <person name="Kiyama R."/>
            <person name="Furutani Y."/>
            <person name="Kawaguchi K."/>
            <person name="Nakanishi T."/>
        </authorList>
    </citation>
    <scope>NUCLEOTIDE SEQUENCE [LARGE SCALE GENOMIC DNA]</scope>
</reference>
<feature type="region of interest" description="Disordered" evidence="1">
    <location>
        <begin position="628"/>
        <end position="657"/>
    </location>
</feature>
<feature type="region of interest" description="Disordered" evidence="1">
    <location>
        <begin position="895"/>
        <end position="930"/>
    </location>
</feature>
<dbReference type="AlphaFoldDB" id="A0A401GV72"/>
<dbReference type="InParanoid" id="A0A401GV72"/>
<dbReference type="STRING" id="139825.A0A401GV72"/>
<comment type="caution">
    <text evidence="2">The sequence shown here is derived from an EMBL/GenBank/DDBJ whole genome shotgun (WGS) entry which is preliminary data.</text>
</comment>
<feature type="compositionally biased region" description="Polar residues" evidence="1">
    <location>
        <begin position="818"/>
        <end position="831"/>
    </location>
</feature>
<sequence>MVSLTAQAPAATTAKPNVLSAEDTTELNNIWKADPRIPSLDSRRLWAAARGVEPAQVHAWFSHKKYHWYKAKGKKPTTGTYELPVGIVRTVPVSEDVGTVEDARTQVKAVQVKRERASPVLHEGRGMKRRKVDKGHTQSKVPTGYVVKSDPRILENLEPLPPAVRHTRAHDANPNPSCATCASRFLSSMDSPNLFSPSPRTSRMQTPELTRSPVLPSSDFDFTSPLTHISSEGEQGAVVTSSSPRGSPSAPYTLPASPGTVKLTEDTKKRAYTRVPGLNSLIAASQSTFMPAYTHVSELFRPSSSAHVPPRQKRKRALFAEDQTNIIRVAYTAVQPVASKLGSENTNSNCGSTASSQSITSNTLGLIFDGTSHAVPGPSFSSVLCVSAEQRDAAAPDQDLVRQTTISGPHLQVATSSTSFATCLERGTTESAQNAPQPQSPPTARRLKHAYILSAAHAGASNQVSSPALTSASNLTSITAWVLPEARQTSDPSAFTKSPRVLASASLIDPPAPTFATASGSDDRHTNVGGTRPPKSVFSPHATAGSRIQGNTLRPYVPIAPRPSTHILALNIPNRPHEIIPLPTPASTHFSVLPALDAQLSLERPAMVSPSLTSFRIGNQFVLYTPKPQTAKQRTTRPPAASKPPSASSARMQTQQCRKAKAQEQAALHIPGPYHTKIAPTSEPLLEMSVRVRVQERRKQRARERNGEIANCSQVKPQNVEVKAAVVEKARKKTKQARHQRGLLDVVLSGRSVVKIEEEEVSVTFARAEEEGSSDDKPLAVAFHRTDTKPDVMPVSVQTPNVTRSTACPIPVAAIRSSEPQLDSNGTTTKTLADPAKAPKEAEMDIAKQSTNTTQKKQRTRTRTNANAVKLEQSEIIMKGTSKSELTSLDLQAGASGKIPADSPDSKKSERAVAPSSRKTRVSLTSSRRSPVASIIPSAISAPESEDKQPDLGLDILDPDTLTQILTAPSNHPPRPIAYSMPAQALFAELKWDGIENMELSAINWLAAMGPADAGPSLWSKLGATDGTQVLFAPPVPVPAVPLEHEALAHLYADLDMAAWPREVLGVPDKVLPEWLEISERASQDVGLVLQ</sequence>
<dbReference type="RefSeq" id="XP_027617009.1">
    <property type="nucleotide sequence ID" value="XM_027761208.1"/>
</dbReference>
<dbReference type="Proteomes" id="UP000287166">
    <property type="component" value="Unassembled WGS sequence"/>
</dbReference>
<evidence type="ECO:0008006" key="4">
    <source>
        <dbReference type="Google" id="ProtNLM"/>
    </source>
</evidence>
<dbReference type="EMBL" id="BFAD01000008">
    <property type="protein sequence ID" value="GBE86096.1"/>
    <property type="molecule type" value="Genomic_DNA"/>
</dbReference>
<evidence type="ECO:0000256" key="1">
    <source>
        <dbReference type="SAM" id="MobiDB-lite"/>
    </source>
</evidence>
<feature type="compositionally biased region" description="Polar residues" evidence="1">
    <location>
        <begin position="220"/>
        <end position="246"/>
    </location>
</feature>
<accession>A0A401GV72</accession>